<dbReference type="AlphaFoldDB" id="A0A4C1X6S9"/>
<name>A0A4C1X6S9_EUMVA</name>
<organism evidence="2 3">
    <name type="scientific">Eumeta variegata</name>
    <name type="common">Bagworm moth</name>
    <name type="synonym">Eumeta japonica</name>
    <dbReference type="NCBI Taxonomy" id="151549"/>
    <lineage>
        <taxon>Eukaryota</taxon>
        <taxon>Metazoa</taxon>
        <taxon>Ecdysozoa</taxon>
        <taxon>Arthropoda</taxon>
        <taxon>Hexapoda</taxon>
        <taxon>Insecta</taxon>
        <taxon>Pterygota</taxon>
        <taxon>Neoptera</taxon>
        <taxon>Endopterygota</taxon>
        <taxon>Lepidoptera</taxon>
        <taxon>Glossata</taxon>
        <taxon>Ditrysia</taxon>
        <taxon>Tineoidea</taxon>
        <taxon>Psychidae</taxon>
        <taxon>Oiketicinae</taxon>
        <taxon>Eumeta</taxon>
    </lineage>
</organism>
<evidence type="ECO:0000256" key="1">
    <source>
        <dbReference type="SAM" id="Phobius"/>
    </source>
</evidence>
<proteinExistence type="predicted"/>
<evidence type="ECO:0000313" key="2">
    <source>
        <dbReference type="EMBL" id="GBP59488.1"/>
    </source>
</evidence>
<sequence>MIVFPVLLNICGPFFVSLWVVLGLPRLPFVTRCGVERLRGRNSYSLCSSFTSCSHPRRYRFPPRGSPVRGSFDGALSTSSIPPPSDILLLPEIGNAQVTPWGLRVPMDGDDSARLIPENIWESSYQREFLVTQFVNSAPATALHRFRPSHNNNASLYAARAIP</sequence>
<accession>A0A4C1X6S9</accession>
<gene>
    <name evidence="2" type="ORF">EVAR_35437_1</name>
</gene>
<keyword evidence="1" id="KW-0472">Membrane</keyword>
<feature type="transmembrane region" description="Helical" evidence="1">
    <location>
        <begin position="6"/>
        <end position="24"/>
    </location>
</feature>
<keyword evidence="1" id="KW-1133">Transmembrane helix</keyword>
<evidence type="ECO:0000313" key="3">
    <source>
        <dbReference type="Proteomes" id="UP000299102"/>
    </source>
</evidence>
<keyword evidence="1" id="KW-0812">Transmembrane</keyword>
<keyword evidence="3" id="KW-1185">Reference proteome</keyword>
<protein>
    <submittedName>
        <fullName evidence="2">Uncharacterized protein</fullName>
    </submittedName>
</protein>
<reference evidence="2 3" key="1">
    <citation type="journal article" date="2019" name="Commun. Biol.">
        <title>The bagworm genome reveals a unique fibroin gene that provides high tensile strength.</title>
        <authorList>
            <person name="Kono N."/>
            <person name="Nakamura H."/>
            <person name="Ohtoshi R."/>
            <person name="Tomita M."/>
            <person name="Numata K."/>
            <person name="Arakawa K."/>
        </authorList>
    </citation>
    <scope>NUCLEOTIDE SEQUENCE [LARGE SCALE GENOMIC DNA]</scope>
</reference>
<comment type="caution">
    <text evidence="2">The sequence shown here is derived from an EMBL/GenBank/DDBJ whole genome shotgun (WGS) entry which is preliminary data.</text>
</comment>
<dbReference type="Proteomes" id="UP000299102">
    <property type="component" value="Unassembled WGS sequence"/>
</dbReference>
<dbReference type="EMBL" id="BGZK01000762">
    <property type="protein sequence ID" value="GBP59488.1"/>
    <property type="molecule type" value="Genomic_DNA"/>
</dbReference>